<dbReference type="EMBL" id="CP097649">
    <property type="protein sequence ID" value="URI15609.1"/>
    <property type="molecule type" value="Genomic_DNA"/>
</dbReference>
<proteinExistence type="predicted"/>
<dbReference type="SUPFAM" id="SSF53448">
    <property type="entry name" value="Nucleotide-diphospho-sugar transferases"/>
    <property type="match status" value="2"/>
</dbReference>
<feature type="region of interest" description="Disordered" evidence="1">
    <location>
        <begin position="423"/>
        <end position="445"/>
    </location>
</feature>
<dbReference type="Proteomes" id="UP001055429">
    <property type="component" value="Chromosome"/>
</dbReference>
<protein>
    <submittedName>
        <fullName evidence="2">Glycosyltransferase family 2 protein</fullName>
    </submittedName>
</protein>
<dbReference type="Gene3D" id="3.90.550.10">
    <property type="entry name" value="Spore Coat Polysaccharide Biosynthesis Protein SpsA, Chain A"/>
    <property type="match status" value="1"/>
</dbReference>
<dbReference type="PANTHER" id="PTHR43179:SF7">
    <property type="entry name" value="RHAMNOSYLTRANSFERASE WBBL"/>
    <property type="match status" value="1"/>
</dbReference>
<reference evidence="2" key="1">
    <citation type="submission" date="2022-05" db="EMBL/GenBank/DDBJ databases">
        <title>Brevundimonas albigilva TT17 genome sequence.</title>
        <authorList>
            <person name="Lee K."/>
            <person name="Son H."/>
        </authorList>
    </citation>
    <scope>NUCLEOTIDE SEQUENCE</scope>
    <source>
        <strain evidence="2">TT17</strain>
    </source>
</reference>
<dbReference type="RefSeq" id="WP_250202060.1">
    <property type="nucleotide sequence ID" value="NZ_CP097649.1"/>
</dbReference>
<gene>
    <name evidence="2" type="ORF">M8231_01030</name>
</gene>
<evidence type="ECO:0000313" key="3">
    <source>
        <dbReference type="Proteomes" id="UP001055429"/>
    </source>
</evidence>
<dbReference type="Pfam" id="PF13641">
    <property type="entry name" value="Glyco_tranf_2_3"/>
    <property type="match status" value="1"/>
</dbReference>
<dbReference type="PANTHER" id="PTHR43179">
    <property type="entry name" value="RHAMNOSYLTRANSFERASE WBBL"/>
    <property type="match status" value="1"/>
</dbReference>
<evidence type="ECO:0000313" key="2">
    <source>
        <dbReference type="EMBL" id="URI15609.1"/>
    </source>
</evidence>
<name>A0ABY4SRC2_9CAUL</name>
<dbReference type="CDD" id="cd04186">
    <property type="entry name" value="GT_2_like_c"/>
    <property type="match status" value="1"/>
</dbReference>
<keyword evidence="3" id="KW-1185">Reference proteome</keyword>
<accession>A0ABY4SRC2</accession>
<sequence>MVDASAVRQLYRLFLNREPESETAIDNLLHRPLYAAVHSLVASAEFGRGPSADLTVGRPLWGGATPDPALTAWAGDALPLGEETREAVRARARSWAALYLALAEDEILGPILSDTGAFTPDRLAALRNVAALVGRLEEADADRVRGWAVRTDALDTPVALELWADGVFCAAALSDGFRRDVQDQFGGSGRAGFDILVPPAMRSRRPQLLLEVRAAGAPMIVGRASVETGTPGVDLLAATLDEVRHARLALERLEARLPYLETRLSVPFAAYDAYRRAWPATGDEATAAGPDRDADMDVVVDIGAATDRELDQTVRALLEQSRPARRLVLVGDEARRPLALDLANRAAWRDGSAIRFAPSGAPTPAERISAGLEQASDASTVLLLRAGDVPAIGALAWLGAAFARSAQVEAVYMDEDVLAPGEEAFDPDERRRVGPRLKPGPDPDLLAQTPYVGAPLAFRRSALDRVGLDAKAGALCGADALLALPPAAVAHVPRVLVSSPARADDLAPWAGCVERRLGLATEPRTDILGADIAGAVRVRRPTPPVRAAVIIPTRDALDLLRPCVDSVMAHAASNGVHADLLIIDHESRDPGTLAYLSDLATGGHARVLPHQGEFNWALMNNLAAAETDADVLVFLNNDTVVLSPDWLDELAAQAMRPEVGVVGCRLVYGDGAIQHAGFVAREQREGFLTHEGVGAPGSDPGYLGRHGLLRSAVAVTGACMAVRAEIFRRLGGFDAASFPVEGNDVDLCLRAQSEGLRVLYDPYATLYHLESRTRGFNTDPERQARADAANAILWARWGQRFGRDPGFNPHFDRTLRPFSRLRPPPAGA</sequence>
<organism evidence="2 3">
    <name type="scientific">Brevundimonas albigilva</name>
    <dbReference type="NCBI Taxonomy" id="1312364"/>
    <lineage>
        <taxon>Bacteria</taxon>
        <taxon>Pseudomonadati</taxon>
        <taxon>Pseudomonadota</taxon>
        <taxon>Alphaproteobacteria</taxon>
        <taxon>Caulobacterales</taxon>
        <taxon>Caulobacteraceae</taxon>
        <taxon>Brevundimonas</taxon>
    </lineage>
</organism>
<dbReference type="InterPro" id="IPR029044">
    <property type="entry name" value="Nucleotide-diphossugar_trans"/>
</dbReference>
<evidence type="ECO:0000256" key="1">
    <source>
        <dbReference type="SAM" id="MobiDB-lite"/>
    </source>
</evidence>